<comment type="subcellular location">
    <subcellularLocation>
        <location evidence="1">Cell outer membrane</location>
    </subcellularLocation>
</comment>
<dbReference type="RefSeq" id="WP_281930033.1">
    <property type="nucleotide sequence ID" value="NZ_AP027142.1"/>
</dbReference>
<dbReference type="Proteomes" id="UP001317629">
    <property type="component" value="Chromosome"/>
</dbReference>
<dbReference type="InterPro" id="IPR011250">
    <property type="entry name" value="OMP/PagP_B-barrel"/>
</dbReference>
<feature type="chain" id="PRO_5046845077" evidence="6">
    <location>
        <begin position="22"/>
        <end position="302"/>
    </location>
</feature>
<gene>
    <name evidence="8" type="ORF">SS37A_03410</name>
</gene>
<comment type="similarity">
    <text evidence="5">Belongs to the Omp25/RopB family.</text>
</comment>
<evidence type="ECO:0000259" key="7">
    <source>
        <dbReference type="Pfam" id="PF13505"/>
    </source>
</evidence>
<organism evidence="8 9">
    <name type="scientific">Methylocystis iwaonis</name>
    <dbReference type="NCBI Taxonomy" id="2885079"/>
    <lineage>
        <taxon>Bacteria</taxon>
        <taxon>Pseudomonadati</taxon>
        <taxon>Pseudomonadota</taxon>
        <taxon>Alphaproteobacteria</taxon>
        <taxon>Hyphomicrobiales</taxon>
        <taxon>Methylocystaceae</taxon>
        <taxon>Methylocystis</taxon>
    </lineage>
</organism>
<keyword evidence="9" id="KW-1185">Reference proteome</keyword>
<keyword evidence="4" id="KW-0998">Cell outer membrane</keyword>
<dbReference type="EMBL" id="AP027142">
    <property type="protein sequence ID" value="BDV32812.1"/>
    <property type="molecule type" value="Genomic_DNA"/>
</dbReference>
<evidence type="ECO:0000256" key="6">
    <source>
        <dbReference type="SAM" id="SignalP"/>
    </source>
</evidence>
<evidence type="ECO:0000256" key="4">
    <source>
        <dbReference type="ARBA" id="ARBA00023237"/>
    </source>
</evidence>
<evidence type="ECO:0000256" key="1">
    <source>
        <dbReference type="ARBA" id="ARBA00004442"/>
    </source>
</evidence>
<name>A0ABN6VC30_9HYPH</name>
<evidence type="ECO:0000256" key="3">
    <source>
        <dbReference type="ARBA" id="ARBA00023136"/>
    </source>
</evidence>
<dbReference type="PANTHER" id="PTHR34001:SF3">
    <property type="entry name" value="BLL7405 PROTEIN"/>
    <property type="match status" value="1"/>
</dbReference>
<feature type="domain" description="Outer membrane protein beta-barrel" evidence="7">
    <location>
        <begin position="36"/>
        <end position="289"/>
    </location>
</feature>
<keyword evidence="3" id="KW-0472">Membrane</keyword>
<dbReference type="Gene3D" id="2.40.160.20">
    <property type="match status" value="1"/>
</dbReference>
<dbReference type="PANTHER" id="PTHR34001">
    <property type="entry name" value="BLL7405 PROTEIN"/>
    <property type="match status" value="1"/>
</dbReference>
<evidence type="ECO:0000313" key="9">
    <source>
        <dbReference type="Proteomes" id="UP001317629"/>
    </source>
</evidence>
<feature type="signal peptide" evidence="6">
    <location>
        <begin position="1"/>
        <end position="21"/>
    </location>
</feature>
<protein>
    <submittedName>
        <fullName evidence="8">Outer-membrane immunogenic protein</fullName>
    </submittedName>
</protein>
<dbReference type="Pfam" id="PF13505">
    <property type="entry name" value="OMP_b-brl"/>
    <property type="match status" value="1"/>
</dbReference>
<accession>A0ABN6VC30</accession>
<evidence type="ECO:0000256" key="5">
    <source>
        <dbReference type="ARBA" id="ARBA00038306"/>
    </source>
</evidence>
<evidence type="ECO:0000313" key="8">
    <source>
        <dbReference type="EMBL" id="BDV32812.1"/>
    </source>
</evidence>
<keyword evidence="2 6" id="KW-0732">Signal</keyword>
<sequence length="302" mass="31023">MAKFPVAAGVVLALVAGSAFAADLPSRKGPPPVFVPPAPSFTWNGLYGGINIGYGFGAGSNETGGFIYPSPSAAPGFSAAWNAPQNLNGVTGGGQIGYNFQFSPWLVVGAEADIQAADINSQSNVVGATTSPSTAFAATAARGPILHSAFVNSAKSVDWWGTVRGRIGVTLPSWPNLLVYGTGGFAYGQVDQTVSVADIFLTGPVGGAVIGRAKSFGTKTGWTAGGGVEWSPLAFPAWSLKVEYLYTDLGSTNVVIPGVLTTFVVPGWAGSHSSPTQFHTVRAGLNWHFNPFAAPAPVLAKY</sequence>
<reference evidence="8 9" key="1">
    <citation type="journal article" date="2023" name="Int. J. Syst. Evol. Microbiol.">
        <title>Methylocystis iwaonis sp. nov., a type II methane-oxidizing bacterium from surface soil of a rice paddy field in Japan, and emended description of the genus Methylocystis (ex Whittenbury et al. 1970) Bowman et al. 1993.</title>
        <authorList>
            <person name="Kaise H."/>
            <person name="Sawadogo J.B."/>
            <person name="Alam M.S."/>
            <person name="Ueno C."/>
            <person name="Dianou D."/>
            <person name="Shinjo R."/>
            <person name="Asakawa S."/>
        </authorList>
    </citation>
    <scope>NUCLEOTIDE SEQUENCE [LARGE SCALE GENOMIC DNA]</scope>
    <source>
        <strain evidence="8 9">SS37A-Re</strain>
    </source>
</reference>
<dbReference type="InterPro" id="IPR027385">
    <property type="entry name" value="Beta-barrel_OMP"/>
</dbReference>
<dbReference type="SUPFAM" id="SSF56925">
    <property type="entry name" value="OMPA-like"/>
    <property type="match status" value="1"/>
</dbReference>
<dbReference type="InterPro" id="IPR051692">
    <property type="entry name" value="OMP-like"/>
</dbReference>
<proteinExistence type="inferred from homology"/>
<evidence type="ECO:0000256" key="2">
    <source>
        <dbReference type="ARBA" id="ARBA00022729"/>
    </source>
</evidence>